<dbReference type="InterPro" id="IPR020904">
    <property type="entry name" value="Sc_DH/Rdtase_CS"/>
</dbReference>
<dbReference type="PRINTS" id="PR00080">
    <property type="entry name" value="SDRFAMILY"/>
</dbReference>
<reference evidence="2" key="1">
    <citation type="submission" date="2022-05" db="EMBL/GenBank/DDBJ databases">
        <title>Sphingomonas sp. strain RP10 Genome sequencing and assembly.</title>
        <authorList>
            <person name="Kim I."/>
        </authorList>
    </citation>
    <scope>NUCLEOTIDE SEQUENCE</scope>
    <source>
        <strain evidence="2">RP10</strain>
    </source>
</reference>
<name>A0A9X2HZU6_9SPHN</name>
<dbReference type="Pfam" id="PF13561">
    <property type="entry name" value="adh_short_C2"/>
    <property type="match status" value="1"/>
</dbReference>
<dbReference type="PANTHER" id="PTHR42760">
    <property type="entry name" value="SHORT-CHAIN DEHYDROGENASES/REDUCTASES FAMILY MEMBER"/>
    <property type="match status" value="1"/>
</dbReference>
<dbReference type="InterPro" id="IPR036291">
    <property type="entry name" value="NAD(P)-bd_dom_sf"/>
</dbReference>
<dbReference type="AlphaFoldDB" id="A0A9X2HZU6"/>
<dbReference type="PROSITE" id="PS00061">
    <property type="entry name" value="ADH_SHORT"/>
    <property type="match status" value="1"/>
</dbReference>
<proteinExistence type="inferred from homology"/>
<dbReference type="InterPro" id="IPR002347">
    <property type="entry name" value="SDR_fam"/>
</dbReference>
<dbReference type="RefSeq" id="WP_254289900.1">
    <property type="nucleotide sequence ID" value="NZ_JAMLDY010000017.1"/>
</dbReference>
<dbReference type="EMBL" id="JAMLDY010000017">
    <property type="protein sequence ID" value="MCP3735905.1"/>
    <property type="molecule type" value="Genomic_DNA"/>
</dbReference>
<gene>
    <name evidence="2" type="ORF">M9979_13600</name>
</gene>
<protein>
    <submittedName>
        <fullName evidence="2">SDR family oxidoreductase</fullName>
    </submittedName>
</protein>
<comment type="similarity">
    <text evidence="1">Belongs to the short-chain dehydrogenases/reductases (SDR) family.</text>
</comment>
<dbReference type="NCBIfam" id="NF005893">
    <property type="entry name" value="PRK07856.1"/>
    <property type="match status" value="1"/>
</dbReference>
<sequence length="254" mass="26213">MTTSDRVALVTGGTRGIGAAITRLLLARGWIVATCGRTPPDHAIDDGGRTADFHACDIRDQPAVAQLIADVVAAHGRLDLVVNNAGGSPQAQAASASPRFSERIVQLNLLAPLHVAQAAYPHLRAVGGSIVNIASVSGVRPSPDTAIYGAAKAGLLSLTTSLAQEWGPEIRVNAIVVGLIETESAEMTYGSDTAQRRIAASLPLARMGRGDDVAEAVAFLASPAAAYVSGAKLEVHGGGERPMFLEIVKQETPA</sequence>
<dbReference type="Gene3D" id="3.40.50.720">
    <property type="entry name" value="NAD(P)-binding Rossmann-like Domain"/>
    <property type="match status" value="1"/>
</dbReference>
<organism evidence="2 3">
    <name type="scientific">Sphingomonas liriopis</name>
    <dbReference type="NCBI Taxonomy" id="2949094"/>
    <lineage>
        <taxon>Bacteria</taxon>
        <taxon>Pseudomonadati</taxon>
        <taxon>Pseudomonadota</taxon>
        <taxon>Alphaproteobacteria</taxon>
        <taxon>Sphingomonadales</taxon>
        <taxon>Sphingomonadaceae</taxon>
        <taxon>Sphingomonas</taxon>
    </lineage>
</organism>
<comment type="caution">
    <text evidence="2">The sequence shown here is derived from an EMBL/GenBank/DDBJ whole genome shotgun (WGS) entry which is preliminary data.</text>
</comment>
<dbReference type="GO" id="GO:0030497">
    <property type="term" value="P:fatty acid elongation"/>
    <property type="evidence" value="ECO:0007669"/>
    <property type="project" value="TreeGrafter"/>
</dbReference>
<dbReference type="GO" id="GO:0016616">
    <property type="term" value="F:oxidoreductase activity, acting on the CH-OH group of donors, NAD or NADP as acceptor"/>
    <property type="evidence" value="ECO:0007669"/>
    <property type="project" value="TreeGrafter"/>
</dbReference>
<evidence type="ECO:0000256" key="1">
    <source>
        <dbReference type="ARBA" id="ARBA00006484"/>
    </source>
</evidence>
<dbReference type="PRINTS" id="PR00081">
    <property type="entry name" value="GDHRDH"/>
</dbReference>
<evidence type="ECO:0000313" key="3">
    <source>
        <dbReference type="Proteomes" id="UP001139486"/>
    </source>
</evidence>
<dbReference type="FunFam" id="3.40.50.720:FF:000084">
    <property type="entry name" value="Short-chain dehydrogenase reductase"/>
    <property type="match status" value="1"/>
</dbReference>
<keyword evidence="3" id="KW-1185">Reference proteome</keyword>
<dbReference type="PANTHER" id="PTHR42760:SF135">
    <property type="entry name" value="BLL7886 PROTEIN"/>
    <property type="match status" value="1"/>
</dbReference>
<evidence type="ECO:0000313" key="2">
    <source>
        <dbReference type="EMBL" id="MCP3735905.1"/>
    </source>
</evidence>
<accession>A0A9X2HZU6</accession>
<dbReference type="Proteomes" id="UP001139486">
    <property type="component" value="Unassembled WGS sequence"/>
</dbReference>
<dbReference type="CDD" id="cd05233">
    <property type="entry name" value="SDR_c"/>
    <property type="match status" value="1"/>
</dbReference>
<dbReference type="SUPFAM" id="SSF51735">
    <property type="entry name" value="NAD(P)-binding Rossmann-fold domains"/>
    <property type="match status" value="1"/>
</dbReference>